<sequence>MPHAAAPSGTAATPALVDGLDHLVLTVASIAQTLAFYQRVLGMEAREFKPGRWALHFGGQKINLHEVGHVVDANVRHATPGSADLCFRTRLPLADVAAHLQRQQVPIVQGPVRATGARAPLQSLYFYDPDENLIEVANEVQAGG</sequence>
<evidence type="ECO:0000313" key="3">
    <source>
        <dbReference type="Proteomes" id="UP000515240"/>
    </source>
</evidence>
<dbReference type="PANTHER" id="PTHR21366:SF14">
    <property type="entry name" value="GLYOXALASE DOMAIN-CONTAINING PROTEIN 5"/>
    <property type="match status" value="1"/>
</dbReference>
<dbReference type="Proteomes" id="UP000515240">
    <property type="component" value="Chromosome"/>
</dbReference>
<feature type="domain" description="VOC" evidence="1">
    <location>
        <begin position="19"/>
        <end position="139"/>
    </location>
</feature>
<reference evidence="2 3" key="1">
    <citation type="journal article" date="2020" name="G3 (Bethesda)">
        <title>CeMbio - The Caenorhabditis elegans Microbiome Resource.</title>
        <authorList>
            <person name="Dirksen P."/>
            <person name="Assie A."/>
            <person name="Zimmermann J."/>
            <person name="Zhang F."/>
            <person name="Tietje A.M."/>
            <person name="Marsh S.A."/>
            <person name="Felix M.A."/>
            <person name="Shapira M."/>
            <person name="Kaleta C."/>
            <person name="Schulenburg H."/>
            <person name="Samuel B."/>
        </authorList>
    </citation>
    <scope>NUCLEOTIDE SEQUENCE [LARGE SCALE GENOMIC DNA]</scope>
    <source>
        <strain evidence="2 3">BIGb0172</strain>
    </source>
</reference>
<organism evidence="2 3">
    <name type="scientific">Comamonas piscis</name>
    <dbReference type="NCBI Taxonomy" id="1562974"/>
    <lineage>
        <taxon>Bacteria</taxon>
        <taxon>Pseudomonadati</taxon>
        <taxon>Pseudomonadota</taxon>
        <taxon>Betaproteobacteria</taxon>
        <taxon>Burkholderiales</taxon>
        <taxon>Comamonadaceae</taxon>
        <taxon>Comamonas</taxon>
    </lineage>
</organism>
<protein>
    <submittedName>
        <fullName evidence="2">VOC family protein</fullName>
    </submittedName>
</protein>
<dbReference type="Pfam" id="PF00903">
    <property type="entry name" value="Glyoxalase"/>
    <property type="match status" value="1"/>
</dbReference>
<accession>A0A7G5ECT4</accession>
<dbReference type="InterPro" id="IPR029068">
    <property type="entry name" value="Glyas_Bleomycin-R_OHBP_Dase"/>
</dbReference>
<dbReference type="SUPFAM" id="SSF54593">
    <property type="entry name" value="Glyoxalase/Bleomycin resistance protein/Dihydroxybiphenyl dioxygenase"/>
    <property type="match status" value="1"/>
</dbReference>
<evidence type="ECO:0000313" key="2">
    <source>
        <dbReference type="EMBL" id="QMV71809.1"/>
    </source>
</evidence>
<gene>
    <name evidence="2" type="ORF">HS961_02585</name>
</gene>
<dbReference type="PANTHER" id="PTHR21366">
    <property type="entry name" value="GLYOXALASE FAMILY PROTEIN"/>
    <property type="match status" value="1"/>
</dbReference>
<keyword evidence="3" id="KW-1185">Reference proteome</keyword>
<proteinExistence type="predicted"/>
<dbReference type="InterPro" id="IPR004360">
    <property type="entry name" value="Glyas_Fos-R_dOase_dom"/>
</dbReference>
<dbReference type="KEGG" id="cpis:HS961_02585"/>
<evidence type="ECO:0000259" key="1">
    <source>
        <dbReference type="PROSITE" id="PS51819"/>
    </source>
</evidence>
<dbReference type="InterPro" id="IPR050383">
    <property type="entry name" value="GlyoxalaseI/FosfomycinResist"/>
</dbReference>
<dbReference type="CDD" id="cd07253">
    <property type="entry name" value="GLOD5"/>
    <property type="match status" value="1"/>
</dbReference>
<dbReference type="InterPro" id="IPR037523">
    <property type="entry name" value="VOC_core"/>
</dbReference>
<dbReference type="RefSeq" id="WP_182326238.1">
    <property type="nucleotide sequence ID" value="NZ_CP058554.1"/>
</dbReference>
<dbReference type="AlphaFoldDB" id="A0A7G5ECT4"/>
<dbReference type="EMBL" id="CP058554">
    <property type="protein sequence ID" value="QMV71809.1"/>
    <property type="molecule type" value="Genomic_DNA"/>
</dbReference>
<dbReference type="PROSITE" id="PS51819">
    <property type="entry name" value="VOC"/>
    <property type="match status" value="1"/>
</dbReference>
<dbReference type="Gene3D" id="3.10.180.10">
    <property type="entry name" value="2,3-Dihydroxybiphenyl 1,2-Dioxygenase, domain 1"/>
    <property type="match status" value="1"/>
</dbReference>
<name>A0A7G5ECT4_9BURK</name>